<dbReference type="SUPFAM" id="SSF81382">
    <property type="entry name" value="Skp1 dimerisation domain-like"/>
    <property type="match status" value="1"/>
</dbReference>
<dbReference type="CDD" id="cd18322">
    <property type="entry name" value="BTB_POZ_SKP1"/>
    <property type="match status" value="1"/>
</dbReference>
<feature type="domain" description="SKP1 component POZ" evidence="9">
    <location>
        <begin position="6"/>
        <end position="65"/>
    </location>
</feature>
<dbReference type="InterPro" id="IPR016897">
    <property type="entry name" value="SKP1"/>
</dbReference>
<evidence type="ECO:0000256" key="6">
    <source>
        <dbReference type="ARBA" id="ARBA00054396"/>
    </source>
</evidence>
<dbReference type="SMART" id="SM00512">
    <property type="entry name" value="Skp1"/>
    <property type="match status" value="1"/>
</dbReference>
<organism evidence="10 11">
    <name type="scientific">Microthlaspi erraticum</name>
    <dbReference type="NCBI Taxonomy" id="1685480"/>
    <lineage>
        <taxon>Eukaryota</taxon>
        <taxon>Viridiplantae</taxon>
        <taxon>Streptophyta</taxon>
        <taxon>Embryophyta</taxon>
        <taxon>Tracheophyta</taxon>
        <taxon>Spermatophyta</taxon>
        <taxon>Magnoliopsida</taxon>
        <taxon>eudicotyledons</taxon>
        <taxon>Gunneridae</taxon>
        <taxon>Pentapetalae</taxon>
        <taxon>rosids</taxon>
        <taxon>malvids</taxon>
        <taxon>Brassicales</taxon>
        <taxon>Brassicaceae</taxon>
        <taxon>Coluteocarpeae</taxon>
        <taxon>Microthlaspi</taxon>
    </lineage>
</organism>
<protein>
    <recommendedName>
        <fullName evidence="7">SKP1-like protein</fullName>
    </recommendedName>
</protein>
<evidence type="ECO:0000259" key="8">
    <source>
        <dbReference type="Pfam" id="PF01466"/>
    </source>
</evidence>
<dbReference type="OrthoDB" id="7827685at2759"/>
<sequence>MSTSAKKIVLRSSDDQIFEVEEAVALQSQTIAHMIEDDCVEKGVPLANVAGNILAIVVEYCNKHVVVVVPDGDGDSSSSSSEEELKKWDDDFISKLDKPTLFSLILAANYLNIKNLLDLTCQTIADMIKDNTVEEIRETFNIESDFTPEEEAKVREETKWAFE</sequence>
<comment type="subunit">
    <text evidence="7">Part of a SCF (SKP1-cullin-F-box) protein ligase complex.</text>
</comment>
<feature type="domain" description="SKP1 component dimerisation" evidence="8">
    <location>
        <begin position="114"/>
        <end position="161"/>
    </location>
</feature>
<dbReference type="Pfam" id="PF03931">
    <property type="entry name" value="Skp1_POZ"/>
    <property type="match status" value="1"/>
</dbReference>
<dbReference type="InterPro" id="IPR011333">
    <property type="entry name" value="SKP1/BTB/POZ_sf"/>
</dbReference>
<evidence type="ECO:0000256" key="2">
    <source>
        <dbReference type="ARBA" id="ARBA00004906"/>
    </source>
</evidence>
<evidence type="ECO:0000256" key="4">
    <source>
        <dbReference type="ARBA" id="ARBA00022786"/>
    </source>
</evidence>
<evidence type="ECO:0000313" key="11">
    <source>
        <dbReference type="Proteomes" id="UP000467841"/>
    </source>
</evidence>
<reference evidence="10" key="1">
    <citation type="submission" date="2020-01" db="EMBL/GenBank/DDBJ databases">
        <authorList>
            <person name="Mishra B."/>
        </authorList>
    </citation>
    <scope>NUCLEOTIDE SEQUENCE [LARGE SCALE GENOMIC DNA]</scope>
</reference>
<evidence type="ECO:0000256" key="5">
    <source>
        <dbReference type="ARBA" id="ARBA00023242"/>
    </source>
</evidence>
<dbReference type="EMBL" id="CACVBM020001385">
    <property type="protein sequence ID" value="CAA7048226.1"/>
    <property type="molecule type" value="Genomic_DNA"/>
</dbReference>
<evidence type="ECO:0000256" key="1">
    <source>
        <dbReference type="ARBA" id="ARBA00004123"/>
    </source>
</evidence>
<evidence type="ECO:0000259" key="9">
    <source>
        <dbReference type="Pfam" id="PF03931"/>
    </source>
</evidence>
<keyword evidence="4 7" id="KW-0833">Ubl conjugation pathway</keyword>
<dbReference type="InterPro" id="IPR001232">
    <property type="entry name" value="SKP1-like"/>
</dbReference>
<comment type="pathway">
    <text evidence="2 7">Protein modification; protein ubiquitination.</text>
</comment>
<dbReference type="InterPro" id="IPR016073">
    <property type="entry name" value="Skp1_comp_POZ"/>
</dbReference>
<dbReference type="GO" id="GO:0005634">
    <property type="term" value="C:nucleus"/>
    <property type="evidence" value="ECO:0007669"/>
    <property type="project" value="UniProtKB-SubCell"/>
</dbReference>
<dbReference type="Pfam" id="PF01466">
    <property type="entry name" value="Skp1"/>
    <property type="match status" value="1"/>
</dbReference>
<accession>A0A6D2KJ18</accession>
<evidence type="ECO:0000313" key="10">
    <source>
        <dbReference type="EMBL" id="CAA7048226.1"/>
    </source>
</evidence>
<dbReference type="InterPro" id="IPR016072">
    <property type="entry name" value="Skp1_comp_dimer"/>
</dbReference>
<dbReference type="PIRSF" id="PIRSF028729">
    <property type="entry name" value="E3_ubiquit_lig_SCF_Skp"/>
    <property type="match status" value="1"/>
</dbReference>
<evidence type="ECO:0000256" key="3">
    <source>
        <dbReference type="ARBA" id="ARBA00009993"/>
    </source>
</evidence>
<comment type="caution">
    <text evidence="10">The sequence shown here is derived from an EMBL/GenBank/DDBJ whole genome shotgun (WGS) entry which is preliminary data.</text>
</comment>
<dbReference type="UniPathway" id="UPA00143"/>
<dbReference type="AlphaFoldDB" id="A0A6D2KJ18"/>
<evidence type="ECO:0000256" key="7">
    <source>
        <dbReference type="PIRNR" id="PIRNR028729"/>
    </source>
</evidence>
<name>A0A6D2KJ18_9BRAS</name>
<keyword evidence="5" id="KW-0539">Nucleus</keyword>
<dbReference type="Gene3D" id="3.30.710.10">
    <property type="entry name" value="Potassium Channel Kv1.1, Chain A"/>
    <property type="match status" value="1"/>
</dbReference>
<dbReference type="SUPFAM" id="SSF54695">
    <property type="entry name" value="POZ domain"/>
    <property type="match status" value="1"/>
</dbReference>
<dbReference type="PANTHER" id="PTHR11165">
    <property type="entry name" value="SKP1"/>
    <property type="match status" value="1"/>
</dbReference>
<dbReference type="GO" id="GO:0009867">
    <property type="term" value="P:jasmonic acid mediated signaling pathway"/>
    <property type="evidence" value="ECO:0007669"/>
    <property type="project" value="UniProtKB-ARBA"/>
</dbReference>
<keyword evidence="11" id="KW-1185">Reference proteome</keyword>
<dbReference type="GO" id="GO:0016567">
    <property type="term" value="P:protein ubiquitination"/>
    <property type="evidence" value="ECO:0007669"/>
    <property type="project" value="UniProtKB-UniRule"/>
</dbReference>
<comment type="subcellular location">
    <subcellularLocation>
        <location evidence="1">Nucleus</location>
    </subcellularLocation>
</comment>
<dbReference type="Proteomes" id="UP000467841">
    <property type="component" value="Unassembled WGS sequence"/>
</dbReference>
<dbReference type="GO" id="GO:0006511">
    <property type="term" value="P:ubiquitin-dependent protein catabolic process"/>
    <property type="evidence" value="ECO:0007669"/>
    <property type="project" value="InterPro"/>
</dbReference>
<proteinExistence type="inferred from homology"/>
<comment type="function">
    <text evidence="6 7">Involved in ubiquitination and subsequent proteasomal degradation of target proteins. Together with CUL1, RBX1 and a F-box protein, it forms a SCF E3 ubiquitin ligase complex. The functional specificity of this complex depends on the type of F-box protein. In the SCF complex, it serves as an adapter that links the F-box protein to CUL1.</text>
</comment>
<gene>
    <name evidence="10" type="ORF">MERR_LOCUS35461</name>
</gene>
<comment type="similarity">
    <text evidence="3 7">Belongs to the SKP1 family.</text>
</comment>
<dbReference type="FunFam" id="3.30.710.10:FF:000170">
    <property type="entry name" value="SKP1-like protein 5"/>
    <property type="match status" value="1"/>
</dbReference>
<dbReference type="InterPro" id="IPR036296">
    <property type="entry name" value="SKP1-like_dim_sf"/>
</dbReference>